<proteinExistence type="inferred from homology"/>
<dbReference type="AlphaFoldDB" id="A0A0V8A171"/>
<evidence type="ECO:0000256" key="3">
    <source>
        <dbReference type="ARBA" id="ARBA00022692"/>
    </source>
</evidence>
<evidence type="ECO:0000256" key="5">
    <source>
        <dbReference type="ARBA" id="ARBA00023136"/>
    </source>
</evidence>
<comment type="subcellular location">
    <subcellularLocation>
        <location evidence="1">Membrane</location>
        <topology evidence="1">Multi-pass membrane protein</topology>
    </subcellularLocation>
</comment>
<dbReference type="OrthoDB" id="450694at2"/>
<dbReference type="InterPro" id="IPR006685">
    <property type="entry name" value="MscS_channel_2nd"/>
</dbReference>
<dbReference type="Gene3D" id="1.10.287.1260">
    <property type="match status" value="1"/>
</dbReference>
<reference evidence="8 9" key="1">
    <citation type="journal article" date="2015" name="Genome Announc.">
        <title>Draft Genome of the Euendolithic (true boring) Cyanobacterium Mastigocoleus testarum strain BC008.</title>
        <authorList>
            <person name="Guida B.S."/>
            <person name="Garcia-Pichel F."/>
        </authorList>
    </citation>
    <scope>NUCLEOTIDE SEQUENCE [LARGE SCALE GENOMIC DNA]</scope>
    <source>
        <strain evidence="8 9">BC008</strain>
    </source>
</reference>
<evidence type="ECO:0000256" key="2">
    <source>
        <dbReference type="ARBA" id="ARBA00008017"/>
    </source>
</evidence>
<evidence type="ECO:0000259" key="7">
    <source>
        <dbReference type="Pfam" id="PF00924"/>
    </source>
</evidence>
<keyword evidence="3 6" id="KW-0812">Transmembrane</keyword>
<feature type="transmembrane region" description="Helical" evidence="6">
    <location>
        <begin position="170"/>
        <end position="190"/>
    </location>
</feature>
<accession>A0A0V8A171</accession>
<evidence type="ECO:0000256" key="6">
    <source>
        <dbReference type="SAM" id="Phobius"/>
    </source>
</evidence>
<protein>
    <submittedName>
        <fullName evidence="8">Mechanosensitive ion channel protein MscS</fullName>
    </submittedName>
</protein>
<keyword evidence="4 6" id="KW-1133">Transmembrane helix</keyword>
<name>A0A0V8A171_9CYAN</name>
<sequence length="378" mass="42911">MDIESILNDFIRFDEEAQKFLVILGLRLVIFLILVIFSLLLGRYTLLLVRLIVKQLFPKKSIKIYENLLDPLGHLIKLTGTLLLWNFCLKIISSYQNLYQFLKFFIDLGLIVSIAWLVSRLFKQFVRIYGVVIIDKLGKSADDFILVAETVFNVIIGFTAIVFFAQTNNVNLLALITGLGISGIALAFAAQRVLEQLLGTIVLYLDRPYVPGEYIRVNFNPHAEDIYGRVESIGLRSTKIRLAAKNTLLIVPNSLMATKDIENITRGKKVMVLLYLDFVRVLEKHQQSFVVKVIQESTNAVFGIDPGSTEINFFQIDERPGSRARITFFILGSSEDSTQLRKRLLELANTKISQMLEKNGIRFSISEPTIYVDSPIPI</sequence>
<dbReference type="GO" id="GO:0016020">
    <property type="term" value="C:membrane"/>
    <property type="evidence" value="ECO:0007669"/>
    <property type="project" value="UniProtKB-SubCell"/>
</dbReference>
<gene>
    <name evidence="8" type="ORF">BC008_44905</name>
</gene>
<dbReference type="Gene3D" id="2.30.30.60">
    <property type="match status" value="1"/>
</dbReference>
<evidence type="ECO:0000313" key="9">
    <source>
        <dbReference type="Proteomes" id="UP000053372"/>
    </source>
</evidence>
<dbReference type="EMBL" id="LMTZ01000001">
    <property type="protein sequence ID" value="KST70342.1"/>
    <property type="molecule type" value="Genomic_DNA"/>
</dbReference>
<dbReference type="GO" id="GO:0055085">
    <property type="term" value="P:transmembrane transport"/>
    <property type="evidence" value="ECO:0007669"/>
    <property type="project" value="InterPro"/>
</dbReference>
<dbReference type="Proteomes" id="UP000053372">
    <property type="component" value="Unassembled WGS sequence"/>
</dbReference>
<comment type="caution">
    <text evidence="8">The sequence shown here is derived from an EMBL/GenBank/DDBJ whole genome shotgun (WGS) entry which is preliminary data.</text>
</comment>
<dbReference type="SUPFAM" id="SSF50182">
    <property type="entry name" value="Sm-like ribonucleoproteins"/>
    <property type="match status" value="1"/>
</dbReference>
<dbReference type="Pfam" id="PF00924">
    <property type="entry name" value="MS_channel_2nd"/>
    <property type="match status" value="1"/>
</dbReference>
<dbReference type="InterPro" id="IPR010920">
    <property type="entry name" value="LSM_dom_sf"/>
</dbReference>
<dbReference type="RefSeq" id="WP_027844275.1">
    <property type="nucleotide sequence ID" value="NZ_LMTZ01000001.1"/>
</dbReference>
<feature type="transmembrane region" description="Helical" evidence="6">
    <location>
        <begin position="20"/>
        <end position="53"/>
    </location>
</feature>
<dbReference type="InterPro" id="IPR023408">
    <property type="entry name" value="MscS_beta-dom_sf"/>
</dbReference>
<evidence type="ECO:0000313" key="8">
    <source>
        <dbReference type="EMBL" id="KST70342.1"/>
    </source>
</evidence>
<dbReference type="PANTHER" id="PTHR30566">
    <property type="entry name" value="YNAI-RELATED MECHANOSENSITIVE ION CHANNEL"/>
    <property type="match status" value="1"/>
</dbReference>
<dbReference type="PANTHER" id="PTHR30566:SF5">
    <property type="entry name" value="MECHANOSENSITIVE ION CHANNEL PROTEIN 1, MITOCHONDRIAL-RELATED"/>
    <property type="match status" value="1"/>
</dbReference>
<comment type="similarity">
    <text evidence="2">Belongs to the MscS (TC 1.A.23) family.</text>
</comment>
<feature type="domain" description="Mechanosensitive ion channel MscS" evidence="7">
    <location>
        <begin position="193"/>
        <end position="266"/>
    </location>
</feature>
<feature type="transmembrane region" description="Helical" evidence="6">
    <location>
        <begin position="144"/>
        <end position="164"/>
    </location>
</feature>
<dbReference type="SUPFAM" id="SSF82861">
    <property type="entry name" value="Mechanosensitive channel protein MscS (YggB), transmembrane region"/>
    <property type="match status" value="1"/>
</dbReference>
<dbReference type="InterPro" id="IPR011014">
    <property type="entry name" value="MscS_channel_TM-2"/>
</dbReference>
<evidence type="ECO:0000256" key="4">
    <source>
        <dbReference type="ARBA" id="ARBA00022989"/>
    </source>
</evidence>
<keyword evidence="5 6" id="KW-0472">Membrane</keyword>
<organism evidence="8 9">
    <name type="scientific">Mastigocoleus testarum BC008</name>
    <dbReference type="NCBI Taxonomy" id="371196"/>
    <lineage>
        <taxon>Bacteria</taxon>
        <taxon>Bacillati</taxon>
        <taxon>Cyanobacteriota</taxon>
        <taxon>Cyanophyceae</taxon>
        <taxon>Nostocales</taxon>
        <taxon>Hapalosiphonaceae</taxon>
        <taxon>Mastigocoleus</taxon>
    </lineage>
</organism>
<evidence type="ECO:0000256" key="1">
    <source>
        <dbReference type="ARBA" id="ARBA00004141"/>
    </source>
</evidence>
<feature type="transmembrane region" description="Helical" evidence="6">
    <location>
        <begin position="98"/>
        <end position="118"/>
    </location>
</feature>
<keyword evidence="9" id="KW-1185">Reference proteome</keyword>